<sequence>MFSEVLQLYVLAPDAVRLVDDPTQMLGIAATAVTVGNGFTVNVTVAVPVQPAAEVPVTV</sequence>
<protein>
    <submittedName>
        <fullName evidence="1">Uncharacterized protein</fullName>
    </submittedName>
</protein>
<accession>A0A645J568</accession>
<dbReference type="EMBL" id="VSSQ01130783">
    <property type="protein sequence ID" value="MPN58282.1"/>
    <property type="molecule type" value="Genomic_DNA"/>
</dbReference>
<proteinExistence type="predicted"/>
<organism evidence="1">
    <name type="scientific">bioreactor metagenome</name>
    <dbReference type="NCBI Taxonomy" id="1076179"/>
    <lineage>
        <taxon>unclassified sequences</taxon>
        <taxon>metagenomes</taxon>
        <taxon>ecological metagenomes</taxon>
    </lineage>
</organism>
<gene>
    <name evidence="1" type="ORF">SDC9_205985</name>
</gene>
<dbReference type="AlphaFoldDB" id="A0A645J568"/>
<name>A0A645J568_9ZZZZ</name>
<reference evidence="1" key="1">
    <citation type="submission" date="2019-08" db="EMBL/GenBank/DDBJ databases">
        <authorList>
            <person name="Kucharzyk K."/>
            <person name="Murdoch R.W."/>
            <person name="Higgins S."/>
            <person name="Loffler F."/>
        </authorList>
    </citation>
    <scope>NUCLEOTIDE SEQUENCE</scope>
</reference>
<evidence type="ECO:0000313" key="1">
    <source>
        <dbReference type="EMBL" id="MPN58282.1"/>
    </source>
</evidence>
<comment type="caution">
    <text evidence="1">The sequence shown here is derived from an EMBL/GenBank/DDBJ whole genome shotgun (WGS) entry which is preliminary data.</text>
</comment>